<dbReference type="InterPro" id="IPR005225">
    <property type="entry name" value="Small_GTP-bd"/>
</dbReference>
<dbReference type="Pfam" id="PF00071">
    <property type="entry name" value="Ras"/>
    <property type="match status" value="1"/>
</dbReference>
<dbReference type="SMART" id="SM00174">
    <property type="entry name" value="RHO"/>
    <property type="match status" value="1"/>
</dbReference>
<dbReference type="SMART" id="SM00175">
    <property type="entry name" value="RAB"/>
    <property type="match status" value="1"/>
</dbReference>
<sequence>MESYKLTAVGDGTVGKTCMLITYTTNTFPQDYTPTMFDSYETDVNVNGVKTHVILTDTAGQEDFDQLRPLSYNSTDCFILCFSVASHPSFENITQRWSIPELKMHAPKVPIVLVATKVDCRSQPHLKLISEAEGRALARRIEAYDYIETSAKTMTGLDQVFLSAIRAARNPKAKARRCNIL</sequence>
<reference evidence="10 11" key="1">
    <citation type="submission" date="2015-02" db="EMBL/GenBank/DDBJ databases">
        <authorList>
            <person name="Chooi Y.-H."/>
        </authorList>
    </citation>
    <scope>NUCLEOTIDE SEQUENCE [LARGE SCALE GENOMIC DNA]</scope>
    <source>
        <strain evidence="10">E3</strain>
    </source>
</reference>
<evidence type="ECO:0000313" key="10">
    <source>
        <dbReference type="EMBL" id="CEO99671.1"/>
    </source>
</evidence>
<keyword evidence="5" id="KW-0547">Nucleotide-binding</keyword>
<keyword evidence="8" id="KW-0449">Lipoprotein</keyword>
<dbReference type="GO" id="GO:0003924">
    <property type="term" value="F:GTPase activity"/>
    <property type="evidence" value="ECO:0007669"/>
    <property type="project" value="InterPro"/>
</dbReference>
<dbReference type="Gene3D" id="3.40.50.300">
    <property type="entry name" value="P-loop containing nucleotide triphosphate hydrolases"/>
    <property type="match status" value="1"/>
</dbReference>
<evidence type="ECO:0000256" key="2">
    <source>
        <dbReference type="ARBA" id="ARBA00010142"/>
    </source>
</evidence>
<organism evidence="10 11">
    <name type="scientific">Plasmodiophora brassicae</name>
    <name type="common">Clubroot disease agent</name>
    <dbReference type="NCBI Taxonomy" id="37360"/>
    <lineage>
        <taxon>Eukaryota</taxon>
        <taxon>Sar</taxon>
        <taxon>Rhizaria</taxon>
        <taxon>Endomyxa</taxon>
        <taxon>Phytomyxea</taxon>
        <taxon>Plasmodiophorida</taxon>
        <taxon>Plasmodiophoridae</taxon>
        <taxon>Plasmodiophora</taxon>
    </lineage>
</organism>
<dbReference type="InterPro" id="IPR001806">
    <property type="entry name" value="Small_GTPase"/>
</dbReference>
<evidence type="ECO:0000256" key="8">
    <source>
        <dbReference type="ARBA" id="ARBA00023288"/>
    </source>
</evidence>
<dbReference type="InterPro" id="IPR003578">
    <property type="entry name" value="Small_GTPase_Rho"/>
</dbReference>
<dbReference type="SMART" id="SM00173">
    <property type="entry name" value="RAS"/>
    <property type="match status" value="1"/>
</dbReference>
<evidence type="ECO:0000256" key="4">
    <source>
        <dbReference type="ARBA" id="ARBA00022481"/>
    </source>
</evidence>
<dbReference type="GO" id="GO:0005525">
    <property type="term" value="F:GTP binding"/>
    <property type="evidence" value="ECO:0007669"/>
    <property type="project" value="UniProtKB-KW"/>
</dbReference>
<dbReference type="PROSITE" id="PS51421">
    <property type="entry name" value="RAS"/>
    <property type="match status" value="1"/>
</dbReference>
<keyword evidence="9" id="KW-0636">Prenylation</keyword>
<dbReference type="InterPro" id="IPR027417">
    <property type="entry name" value="P-loop_NTPase"/>
</dbReference>
<dbReference type="PANTHER" id="PTHR24072">
    <property type="entry name" value="RHO FAMILY GTPASE"/>
    <property type="match status" value="1"/>
</dbReference>
<keyword evidence="11" id="KW-1185">Reference proteome</keyword>
<evidence type="ECO:0000256" key="7">
    <source>
        <dbReference type="ARBA" id="ARBA00023136"/>
    </source>
</evidence>
<dbReference type="STRING" id="37360.A0A0G4IXA6"/>
<keyword evidence="6" id="KW-0342">GTP-binding</keyword>
<proteinExistence type="inferred from homology"/>
<accession>A0A0G4IXA6</accession>
<evidence type="ECO:0000256" key="9">
    <source>
        <dbReference type="ARBA" id="ARBA00023289"/>
    </source>
</evidence>
<evidence type="ECO:0000313" key="11">
    <source>
        <dbReference type="Proteomes" id="UP000039324"/>
    </source>
</evidence>
<gene>
    <name evidence="10" type="ORF">PBRA_007404</name>
</gene>
<evidence type="ECO:0000256" key="3">
    <source>
        <dbReference type="ARBA" id="ARBA00022475"/>
    </source>
</evidence>
<dbReference type="PROSITE" id="PS51419">
    <property type="entry name" value="RAB"/>
    <property type="match status" value="1"/>
</dbReference>
<dbReference type="CDD" id="cd00157">
    <property type="entry name" value="Rho"/>
    <property type="match status" value="1"/>
</dbReference>
<keyword evidence="4" id="KW-0488">Methylation</keyword>
<dbReference type="GO" id="GO:0005886">
    <property type="term" value="C:plasma membrane"/>
    <property type="evidence" value="ECO:0007669"/>
    <property type="project" value="UniProtKB-SubCell"/>
</dbReference>
<comment type="similarity">
    <text evidence="2">Belongs to the small GTPase superfamily. Rho family.</text>
</comment>
<dbReference type="SUPFAM" id="SSF52540">
    <property type="entry name" value="P-loop containing nucleoside triphosphate hydrolases"/>
    <property type="match status" value="1"/>
</dbReference>
<comment type="subcellular location">
    <subcellularLocation>
        <location evidence="1">Cell membrane</location>
        <topology evidence="1">Lipid-anchor</topology>
        <orientation evidence="1">Cytoplasmic side</orientation>
    </subcellularLocation>
</comment>
<evidence type="ECO:0000256" key="6">
    <source>
        <dbReference type="ARBA" id="ARBA00023134"/>
    </source>
</evidence>
<evidence type="ECO:0000256" key="5">
    <source>
        <dbReference type="ARBA" id="ARBA00022741"/>
    </source>
</evidence>
<dbReference type="FunFam" id="3.40.50.300:FF:000983">
    <property type="entry name" value="Rho family GTPase"/>
    <property type="match status" value="1"/>
</dbReference>
<dbReference type="Proteomes" id="UP000039324">
    <property type="component" value="Unassembled WGS sequence"/>
</dbReference>
<dbReference type="GO" id="GO:0007264">
    <property type="term" value="P:small GTPase-mediated signal transduction"/>
    <property type="evidence" value="ECO:0007669"/>
    <property type="project" value="InterPro"/>
</dbReference>
<dbReference type="PRINTS" id="PR00449">
    <property type="entry name" value="RASTRNSFRMNG"/>
</dbReference>
<dbReference type="AlphaFoldDB" id="A0A0G4IXA6"/>
<dbReference type="OrthoDB" id="8830751at2759"/>
<dbReference type="NCBIfam" id="TIGR00231">
    <property type="entry name" value="small_GTP"/>
    <property type="match status" value="1"/>
</dbReference>
<dbReference type="EMBL" id="CDSF01000092">
    <property type="protein sequence ID" value="CEO99671.1"/>
    <property type="molecule type" value="Genomic_DNA"/>
</dbReference>
<protein>
    <submittedName>
        <fullName evidence="10">Uncharacterized protein</fullName>
    </submittedName>
</protein>
<keyword evidence="3" id="KW-1003">Cell membrane</keyword>
<name>A0A0G4IXA6_PLABS</name>
<dbReference type="PROSITE" id="PS51420">
    <property type="entry name" value="RHO"/>
    <property type="match status" value="1"/>
</dbReference>
<evidence type="ECO:0000256" key="1">
    <source>
        <dbReference type="ARBA" id="ARBA00004342"/>
    </source>
</evidence>
<dbReference type="OMA" id="EVNHYIP"/>
<keyword evidence="7" id="KW-0472">Membrane</keyword>